<keyword evidence="6" id="KW-0325">Glycoprotein</keyword>
<keyword evidence="11" id="KW-1185">Reference proteome</keyword>
<keyword evidence="4" id="KW-1133">Transmembrane helix</keyword>
<dbReference type="Proteomes" id="UP000245884">
    <property type="component" value="Unassembled WGS sequence"/>
</dbReference>
<keyword evidence="2" id="KW-0812">Transmembrane</keyword>
<dbReference type="EMBL" id="KZ819662">
    <property type="protein sequence ID" value="PWN31142.1"/>
    <property type="molecule type" value="Genomic_DNA"/>
</dbReference>
<name>A0A316V0Z0_9BASI</name>
<keyword evidence="3 8" id="KW-0732">Signal</keyword>
<dbReference type="SMART" id="SM00321">
    <property type="entry name" value="WSC"/>
    <property type="match status" value="6"/>
</dbReference>
<dbReference type="AlphaFoldDB" id="A0A316V0Z0"/>
<feature type="domain" description="WSC" evidence="9">
    <location>
        <begin position="915"/>
        <end position="1005"/>
    </location>
</feature>
<feature type="domain" description="WSC" evidence="9">
    <location>
        <begin position="397"/>
        <end position="491"/>
    </location>
</feature>
<keyword evidence="5" id="KW-0472">Membrane</keyword>
<feature type="compositionally biased region" description="Low complexity" evidence="7">
    <location>
        <begin position="604"/>
        <end position="631"/>
    </location>
</feature>
<evidence type="ECO:0000256" key="2">
    <source>
        <dbReference type="ARBA" id="ARBA00022692"/>
    </source>
</evidence>
<dbReference type="PROSITE" id="PS51212">
    <property type="entry name" value="WSC"/>
    <property type="match status" value="6"/>
</dbReference>
<feature type="compositionally biased region" description="Pro residues" evidence="7">
    <location>
        <begin position="379"/>
        <end position="389"/>
    </location>
</feature>
<reference evidence="10 11" key="1">
    <citation type="journal article" date="2018" name="Mol. Biol. Evol.">
        <title>Broad Genomic Sampling Reveals a Smut Pathogenic Ancestry of the Fungal Clade Ustilaginomycotina.</title>
        <authorList>
            <person name="Kijpornyongpan T."/>
            <person name="Mondo S.J."/>
            <person name="Barry K."/>
            <person name="Sandor L."/>
            <person name="Lee J."/>
            <person name="Lipzen A."/>
            <person name="Pangilinan J."/>
            <person name="LaButti K."/>
            <person name="Hainaut M."/>
            <person name="Henrissat B."/>
            <person name="Grigoriev I.V."/>
            <person name="Spatafora J.W."/>
            <person name="Aime M.C."/>
        </authorList>
    </citation>
    <scope>NUCLEOTIDE SEQUENCE [LARGE SCALE GENOMIC DNA]</scope>
    <source>
        <strain evidence="10 11">MCA 5214</strain>
    </source>
</reference>
<feature type="region of interest" description="Disordered" evidence="7">
    <location>
        <begin position="604"/>
        <end position="634"/>
    </location>
</feature>
<feature type="domain" description="WSC" evidence="9">
    <location>
        <begin position="1019"/>
        <end position="1125"/>
    </location>
</feature>
<dbReference type="STRING" id="1569628.A0A316V0Z0"/>
<evidence type="ECO:0000256" key="5">
    <source>
        <dbReference type="ARBA" id="ARBA00023136"/>
    </source>
</evidence>
<dbReference type="SUPFAM" id="SSF53474">
    <property type="entry name" value="alpha/beta-Hydrolases"/>
    <property type="match status" value="1"/>
</dbReference>
<dbReference type="GO" id="GO:0005886">
    <property type="term" value="C:plasma membrane"/>
    <property type="evidence" value="ECO:0007669"/>
    <property type="project" value="TreeGrafter"/>
</dbReference>
<feature type="chain" id="PRO_5016244625" evidence="8">
    <location>
        <begin position="21"/>
        <end position="1141"/>
    </location>
</feature>
<feature type="signal peptide" evidence="8">
    <location>
        <begin position="1"/>
        <end position="20"/>
    </location>
</feature>
<evidence type="ECO:0000256" key="1">
    <source>
        <dbReference type="ARBA" id="ARBA00004167"/>
    </source>
</evidence>
<evidence type="ECO:0000256" key="7">
    <source>
        <dbReference type="SAM" id="MobiDB-lite"/>
    </source>
</evidence>
<feature type="domain" description="WSC" evidence="9">
    <location>
        <begin position="630"/>
        <end position="722"/>
    </location>
</feature>
<evidence type="ECO:0000259" key="9">
    <source>
        <dbReference type="PROSITE" id="PS51212"/>
    </source>
</evidence>
<evidence type="ECO:0000256" key="4">
    <source>
        <dbReference type="ARBA" id="ARBA00022989"/>
    </source>
</evidence>
<dbReference type="Gene3D" id="3.40.50.1820">
    <property type="entry name" value="alpha/beta hydrolase"/>
    <property type="match status" value="1"/>
</dbReference>
<evidence type="ECO:0000313" key="10">
    <source>
        <dbReference type="EMBL" id="PWN31142.1"/>
    </source>
</evidence>
<dbReference type="PANTHER" id="PTHR24269:SF16">
    <property type="entry name" value="PROTEIN SLG1"/>
    <property type="match status" value="1"/>
</dbReference>
<dbReference type="InterPro" id="IPR051836">
    <property type="entry name" value="Kremen_rcpt"/>
</dbReference>
<evidence type="ECO:0000256" key="6">
    <source>
        <dbReference type="ARBA" id="ARBA00023180"/>
    </source>
</evidence>
<evidence type="ECO:0000256" key="8">
    <source>
        <dbReference type="SAM" id="SignalP"/>
    </source>
</evidence>
<evidence type="ECO:0000313" key="11">
    <source>
        <dbReference type="Proteomes" id="UP000245884"/>
    </source>
</evidence>
<dbReference type="PANTHER" id="PTHR24269">
    <property type="entry name" value="KREMEN PROTEIN"/>
    <property type="match status" value="1"/>
</dbReference>
<gene>
    <name evidence="10" type="ORF">BDZ90DRAFT_277539</name>
</gene>
<dbReference type="InterPro" id="IPR029058">
    <property type="entry name" value="AB_hydrolase_fold"/>
</dbReference>
<feature type="region of interest" description="Disordered" evidence="7">
    <location>
        <begin position="838"/>
        <end position="911"/>
    </location>
</feature>
<feature type="domain" description="WSC" evidence="9">
    <location>
        <begin position="742"/>
        <end position="830"/>
    </location>
</feature>
<dbReference type="GeneID" id="37030841"/>
<dbReference type="RefSeq" id="XP_025365754.1">
    <property type="nucleotide sequence ID" value="XM_025509018.1"/>
</dbReference>
<feature type="domain" description="WSC" evidence="9">
    <location>
        <begin position="507"/>
        <end position="596"/>
    </location>
</feature>
<sequence>MSRICLLLVGLLLLAVNVTAQQYVGANYTNSMPSVGGSEVTFWNIKSATGKNTSLLNYHILGTNGKRQDPKKVKKAVIIIHGLGQDPQLYMSNALNALSQANSNNGAANADSIAIVAPLFANGNQKNVAYPWTDGLAAGQGSTSLALVWKGANWASGLNNQYPYKIADVSSYAVLDQMTQYFANKAIYPNLNQIVVAGHSLGGQTVQRYAAIGKQLGLSTPIRFWIGNPNDYVYMSDKRPVYRDPGAVCPTYDAWRAGLGSDLPTYNTDLTNQGRAAVLANYNSRSKIYARGTQDFGEDSSSCNPLTAGANRDERFLAQIAAFPPQSIDNVDYTPVGHDNGAMMASPAGQARLFLDNLNGDGSRHADFGNRLQAGDSPQPDPANAPPPAIVGTGAAGMTFQGCYSDNSDDSTGHALPVSVNSGNSVEACTAACSSAGYSIAGMLGGGQCLCGNTLSYQAMKVVDRACLTPCNDNSAEYCGGYQRLSIWSGGAPSQRPASSTVASSGSFNYIGCYTDDVSNRTLNAYSTASDAMTIESCAASCAGYKYMGLEWSRECFCSNTLGGALTTASECSYLCSGNNTQLCGASSRLTVYNNTAPAATTTATSTTATTTATTASTSTTTTSSAAPSPSGYQGCVVDNGSQGRLLSRQAYSSDNNTVELCTAACSALQLSISGLEWGRECWCGSQLNYAAVTATDCTMPCTGNASQICGNGNRLSLYSAQSGTVPVAATPQAASATKDGSYTLSGCYTDSVSQRVLTVGKPGGSVEACQASCAGYPIFGVEYGGECYCDQALGSTAVKKDVSECNMPCSSDSTELCGAGDRILVYTKAGGAATSTATSTTTASSTTATSASTTVTDSSTATTSTTSTASTTSTSSTATTSSSTSTTTSAATTSTSTSTSTSASSTPTTAVPSGYTDKGCYLDDGGSRTLSSASYSQSDNTPAKCSAFCSAKGFRYSGTEYSSECYCGNTLANSAASSGCSMTCSGDNGQLCGGPNRLNVLEDQSWKQTFFTVSRYDRWNFTDCAVDSVSARLLPMSPSVPGGANKMTVESCLDACASANMTWCGLEYASECYGAKDQPNYTAAPTPAGGSSKDPTTRGCSMPCKGNSTIACGGSSRMNLYQFDASASPVQGTQLLDVGN</sequence>
<protein>
    <submittedName>
        <fullName evidence="10">WSC-domain-containing protein</fullName>
    </submittedName>
</protein>
<feature type="region of interest" description="Disordered" evidence="7">
    <location>
        <begin position="365"/>
        <end position="391"/>
    </location>
</feature>
<evidence type="ECO:0000256" key="3">
    <source>
        <dbReference type="ARBA" id="ARBA00022729"/>
    </source>
</evidence>
<dbReference type="OrthoDB" id="5985073at2759"/>
<proteinExistence type="predicted"/>
<accession>A0A316V0Z0</accession>
<dbReference type="InterPro" id="IPR002889">
    <property type="entry name" value="WSC_carb-bd"/>
</dbReference>
<comment type="subcellular location">
    <subcellularLocation>
        <location evidence="1">Membrane</location>
        <topology evidence="1">Single-pass membrane protein</topology>
    </subcellularLocation>
</comment>
<organism evidence="10 11">
    <name type="scientific">Jaminaea rosea</name>
    <dbReference type="NCBI Taxonomy" id="1569628"/>
    <lineage>
        <taxon>Eukaryota</taxon>
        <taxon>Fungi</taxon>
        <taxon>Dikarya</taxon>
        <taxon>Basidiomycota</taxon>
        <taxon>Ustilaginomycotina</taxon>
        <taxon>Exobasidiomycetes</taxon>
        <taxon>Microstromatales</taxon>
        <taxon>Microstromatales incertae sedis</taxon>
        <taxon>Jaminaea</taxon>
    </lineage>
</organism>
<dbReference type="Pfam" id="PF01822">
    <property type="entry name" value="WSC"/>
    <property type="match status" value="6"/>
</dbReference>